<sequence length="344" mass="36390">MTDSTMPTTPDTMWEVRLAKHLKGDLGTDTFALVQVPTPEPTTGEVLVRTDYLGLSVAYLEMLRADSRLPIPPWEVGQRIGGGAVGTVVRSISADLAVGDQVRTMAGWCEYSAGSADQYPKLDPDLFPSPVHYLSQGPTAYYGMSEIAKAGAGDVVFVSGAAGGVGSLAGQIAKCRGAAKVIGSAGSQAKIDYLVDELGFDAAFDYHDGPVLDHLRELAPEGITVFFDNVGKEQFDAAVEAAAPGARFALCGALATQIGDHEDRFPEPDLTAAAAKGIEALPFSTYHTPEQIAAWTEHFSTWLSEDRFVFPHTIVEGGLSAAPQALVSLLKGNYKGNVSVRVAD</sequence>
<accession>A0A1K2FAV6</accession>
<dbReference type="SUPFAM" id="SSF50129">
    <property type="entry name" value="GroES-like"/>
    <property type="match status" value="1"/>
</dbReference>
<evidence type="ECO:0000256" key="1">
    <source>
        <dbReference type="ARBA" id="ARBA00023002"/>
    </source>
</evidence>
<dbReference type="STRING" id="1893.SAMN02787144_10499"/>
<dbReference type="PANTHER" id="PTHR43205">
    <property type="entry name" value="PROSTAGLANDIN REDUCTASE"/>
    <property type="match status" value="1"/>
</dbReference>
<dbReference type="EMBL" id="FPJO01000049">
    <property type="protein sequence ID" value="SFY44582.1"/>
    <property type="molecule type" value="Genomic_DNA"/>
</dbReference>
<evidence type="ECO:0000313" key="4">
    <source>
        <dbReference type="Proteomes" id="UP000181909"/>
    </source>
</evidence>
<dbReference type="Proteomes" id="UP000181909">
    <property type="component" value="Unassembled WGS sequence"/>
</dbReference>
<evidence type="ECO:0000313" key="3">
    <source>
        <dbReference type="EMBL" id="SFY44582.1"/>
    </source>
</evidence>
<dbReference type="SMART" id="SM00829">
    <property type="entry name" value="PKS_ER"/>
    <property type="match status" value="1"/>
</dbReference>
<organism evidence="3 4">
    <name type="scientific">Streptomyces atratus</name>
    <dbReference type="NCBI Taxonomy" id="1893"/>
    <lineage>
        <taxon>Bacteria</taxon>
        <taxon>Bacillati</taxon>
        <taxon>Actinomycetota</taxon>
        <taxon>Actinomycetes</taxon>
        <taxon>Kitasatosporales</taxon>
        <taxon>Streptomycetaceae</taxon>
        <taxon>Streptomyces</taxon>
    </lineage>
</organism>
<dbReference type="PANTHER" id="PTHR43205:SF7">
    <property type="entry name" value="PROSTAGLANDIN REDUCTASE 1"/>
    <property type="match status" value="1"/>
</dbReference>
<feature type="domain" description="Enoyl reductase (ER)" evidence="2">
    <location>
        <begin position="27"/>
        <end position="340"/>
    </location>
</feature>
<evidence type="ECO:0000259" key="2">
    <source>
        <dbReference type="SMART" id="SM00829"/>
    </source>
</evidence>
<dbReference type="RefSeq" id="WP_072489550.1">
    <property type="nucleotide sequence ID" value="NZ_FPJO01000049.1"/>
</dbReference>
<dbReference type="AlphaFoldDB" id="A0A1K2FAV6"/>
<dbReference type="InterPro" id="IPR045010">
    <property type="entry name" value="MDR_fam"/>
</dbReference>
<dbReference type="Gene3D" id="3.90.180.10">
    <property type="entry name" value="Medium-chain alcohol dehydrogenases, catalytic domain"/>
    <property type="match status" value="1"/>
</dbReference>
<dbReference type="InterPro" id="IPR011032">
    <property type="entry name" value="GroES-like_sf"/>
</dbReference>
<name>A0A1K2FAV6_STRAR</name>
<dbReference type="InterPro" id="IPR020843">
    <property type="entry name" value="ER"/>
</dbReference>
<dbReference type="SUPFAM" id="SSF51735">
    <property type="entry name" value="NAD(P)-binding Rossmann-fold domains"/>
    <property type="match status" value="1"/>
</dbReference>
<reference evidence="3 4" key="1">
    <citation type="submission" date="2016-11" db="EMBL/GenBank/DDBJ databases">
        <authorList>
            <person name="Jaros S."/>
            <person name="Januszkiewicz K."/>
            <person name="Wedrychowicz H."/>
        </authorList>
    </citation>
    <scope>NUCLEOTIDE SEQUENCE [LARGE SCALE GENOMIC DNA]</scope>
    <source>
        <strain evidence="3 4">OK807</strain>
    </source>
</reference>
<dbReference type="InterPro" id="IPR013149">
    <property type="entry name" value="ADH-like_C"/>
</dbReference>
<dbReference type="Pfam" id="PF16884">
    <property type="entry name" value="ADH_N_2"/>
    <property type="match status" value="1"/>
</dbReference>
<dbReference type="Pfam" id="PF00107">
    <property type="entry name" value="ADH_zinc_N"/>
    <property type="match status" value="1"/>
</dbReference>
<gene>
    <name evidence="3" type="ORF">SAMN02787144_10499</name>
</gene>
<protein>
    <recommendedName>
        <fullName evidence="2">Enoyl reductase (ER) domain-containing protein</fullName>
    </recommendedName>
</protein>
<dbReference type="GO" id="GO:0016628">
    <property type="term" value="F:oxidoreductase activity, acting on the CH-CH group of donors, NAD or NADP as acceptor"/>
    <property type="evidence" value="ECO:0007669"/>
    <property type="project" value="InterPro"/>
</dbReference>
<dbReference type="InterPro" id="IPR036291">
    <property type="entry name" value="NAD(P)-bd_dom_sf"/>
</dbReference>
<keyword evidence="1" id="KW-0560">Oxidoreductase</keyword>
<proteinExistence type="predicted"/>
<dbReference type="InterPro" id="IPR041694">
    <property type="entry name" value="ADH_N_2"/>
</dbReference>
<dbReference type="Gene3D" id="3.40.50.720">
    <property type="entry name" value="NAD(P)-binding Rossmann-like Domain"/>
    <property type="match status" value="1"/>
</dbReference>
<dbReference type="CDD" id="cd05288">
    <property type="entry name" value="PGDH"/>
    <property type="match status" value="1"/>
</dbReference>